<dbReference type="InterPro" id="IPR004812">
    <property type="entry name" value="Efflux_drug-R_Bcr/CmlA"/>
</dbReference>
<feature type="transmembrane region" description="Helical" evidence="8">
    <location>
        <begin position="339"/>
        <end position="358"/>
    </location>
</feature>
<dbReference type="RefSeq" id="WP_160897020.1">
    <property type="nucleotide sequence ID" value="NZ_WUMU01000038.1"/>
</dbReference>
<gene>
    <name evidence="10" type="ORF">GR170_23990</name>
</gene>
<dbReference type="GO" id="GO:0042910">
    <property type="term" value="F:xenobiotic transmembrane transporter activity"/>
    <property type="evidence" value="ECO:0007669"/>
    <property type="project" value="InterPro"/>
</dbReference>
<comment type="similarity">
    <text evidence="2 8">Belongs to the major facilitator superfamily. Bcr/CmlA family.</text>
</comment>
<keyword evidence="5 8" id="KW-0812">Transmembrane</keyword>
<name>A0A6L7GA69_9RHOB</name>
<feature type="transmembrane region" description="Helical" evidence="8">
    <location>
        <begin position="109"/>
        <end position="126"/>
    </location>
</feature>
<dbReference type="GO" id="GO:0005886">
    <property type="term" value="C:plasma membrane"/>
    <property type="evidence" value="ECO:0007669"/>
    <property type="project" value="UniProtKB-SubCell"/>
</dbReference>
<feature type="transmembrane region" description="Helical" evidence="8">
    <location>
        <begin position="138"/>
        <end position="163"/>
    </location>
</feature>
<organism evidence="10 11">
    <name type="scientific">Pseudooceanicola albus</name>
    <dbReference type="NCBI Taxonomy" id="2692189"/>
    <lineage>
        <taxon>Bacteria</taxon>
        <taxon>Pseudomonadati</taxon>
        <taxon>Pseudomonadota</taxon>
        <taxon>Alphaproteobacteria</taxon>
        <taxon>Rhodobacterales</taxon>
        <taxon>Paracoccaceae</taxon>
        <taxon>Pseudooceanicola</taxon>
    </lineage>
</organism>
<evidence type="ECO:0000256" key="6">
    <source>
        <dbReference type="ARBA" id="ARBA00022989"/>
    </source>
</evidence>
<feature type="transmembrane region" description="Helical" evidence="8">
    <location>
        <begin position="370"/>
        <end position="390"/>
    </location>
</feature>
<dbReference type="Proteomes" id="UP000477911">
    <property type="component" value="Unassembled WGS sequence"/>
</dbReference>
<evidence type="ECO:0000256" key="8">
    <source>
        <dbReference type="RuleBase" id="RU365088"/>
    </source>
</evidence>
<keyword evidence="7 8" id="KW-0472">Membrane</keyword>
<dbReference type="InterPro" id="IPR011701">
    <property type="entry name" value="MFS"/>
</dbReference>
<dbReference type="GO" id="GO:1990961">
    <property type="term" value="P:xenobiotic detoxification by transmembrane export across the plasma membrane"/>
    <property type="evidence" value="ECO:0007669"/>
    <property type="project" value="InterPro"/>
</dbReference>
<dbReference type="AlphaFoldDB" id="A0A6L7GA69"/>
<feature type="transmembrane region" description="Helical" evidence="8">
    <location>
        <begin position="308"/>
        <end position="327"/>
    </location>
</feature>
<evidence type="ECO:0000259" key="9">
    <source>
        <dbReference type="PROSITE" id="PS50850"/>
    </source>
</evidence>
<keyword evidence="11" id="KW-1185">Reference proteome</keyword>
<evidence type="ECO:0000256" key="5">
    <source>
        <dbReference type="ARBA" id="ARBA00022692"/>
    </source>
</evidence>
<comment type="caution">
    <text evidence="10">The sequence shown here is derived from an EMBL/GenBank/DDBJ whole genome shotgun (WGS) entry which is preliminary data.</text>
</comment>
<keyword evidence="8" id="KW-0997">Cell inner membrane</keyword>
<feature type="transmembrane region" description="Helical" evidence="8">
    <location>
        <begin position="53"/>
        <end position="72"/>
    </location>
</feature>
<evidence type="ECO:0000313" key="10">
    <source>
        <dbReference type="EMBL" id="MXN20901.1"/>
    </source>
</evidence>
<evidence type="ECO:0000256" key="3">
    <source>
        <dbReference type="ARBA" id="ARBA00022448"/>
    </source>
</evidence>
<feature type="transmembrane region" description="Helical" evidence="8">
    <location>
        <begin position="217"/>
        <end position="236"/>
    </location>
</feature>
<dbReference type="PROSITE" id="PS00216">
    <property type="entry name" value="SUGAR_TRANSPORT_1"/>
    <property type="match status" value="1"/>
</dbReference>
<dbReference type="InterPro" id="IPR005829">
    <property type="entry name" value="Sugar_transporter_CS"/>
</dbReference>
<evidence type="ECO:0000313" key="11">
    <source>
        <dbReference type="Proteomes" id="UP000477911"/>
    </source>
</evidence>
<sequence length="404" mass="41652">MPGTRSPAVNIPLITAVLALLSVFPPVATDMYLSAMGDLSEALNASASATEMSLSLFFLGLCVGQLIMGPLIDGYGRKGPLLVGAALFTLTSVGLLVVRDVTVFNTLRVLQAIGACAGMVVGRAVVNDLMEGRAAAKMMTVLVMLMTIGPIASPFLGSLLLTAFGWQSIFVAMVLVGAVALVLAKVILPETLPAEARTPAPFRAAFGRTGELLRRPGFLSVALIAALVQGAMFAFITGSSGIFQGVFGLGSMEYGLVFALVAVALVVFGQLNSLLLNRYEPRRIVSVGLPVFVLAGVALLVVSGTSQLWVYVVPLWVAIGMVGLLSANAMSIAMESGRGAAGLASALVGAIQFGVAFLDSSAVAMAGSDRTLPMTLGILLPGALALLLWLRVMRREAAGAGARA</sequence>
<dbReference type="EMBL" id="WUMU01000038">
    <property type="protein sequence ID" value="MXN20901.1"/>
    <property type="molecule type" value="Genomic_DNA"/>
</dbReference>
<evidence type="ECO:0000256" key="4">
    <source>
        <dbReference type="ARBA" id="ARBA00022475"/>
    </source>
</evidence>
<feature type="transmembrane region" description="Helical" evidence="8">
    <location>
        <begin position="79"/>
        <end position="97"/>
    </location>
</feature>
<keyword evidence="4" id="KW-1003">Cell membrane</keyword>
<dbReference type="Pfam" id="PF07690">
    <property type="entry name" value="MFS_1"/>
    <property type="match status" value="1"/>
</dbReference>
<feature type="transmembrane region" description="Helical" evidence="8">
    <location>
        <begin position="169"/>
        <end position="188"/>
    </location>
</feature>
<dbReference type="PANTHER" id="PTHR23502">
    <property type="entry name" value="MAJOR FACILITATOR SUPERFAMILY"/>
    <property type="match status" value="1"/>
</dbReference>
<dbReference type="NCBIfam" id="TIGR00710">
    <property type="entry name" value="efflux_Bcr_CflA"/>
    <property type="match status" value="1"/>
</dbReference>
<evidence type="ECO:0000256" key="1">
    <source>
        <dbReference type="ARBA" id="ARBA00004651"/>
    </source>
</evidence>
<reference evidence="10 11" key="1">
    <citation type="submission" date="2019-12" db="EMBL/GenBank/DDBJ databases">
        <authorList>
            <person name="Li M."/>
        </authorList>
    </citation>
    <scope>NUCLEOTIDE SEQUENCE [LARGE SCALE GENOMIC DNA]</scope>
    <source>
        <strain evidence="10 11">GBMRC 2024</strain>
    </source>
</reference>
<dbReference type="PANTHER" id="PTHR23502:SF132">
    <property type="entry name" value="POLYAMINE TRANSPORTER 2-RELATED"/>
    <property type="match status" value="1"/>
</dbReference>
<dbReference type="CDD" id="cd17320">
    <property type="entry name" value="MFS_MdfA_MDR_like"/>
    <property type="match status" value="1"/>
</dbReference>
<keyword evidence="6 8" id="KW-1133">Transmembrane helix</keyword>
<comment type="subcellular location">
    <subcellularLocation>
        <location evidence="8">Cell inner membrane</location>
        <topology evidence="8">Multi-pass membrane protein</topology>
    </subcellularLocation>
    <subcellularLocation>
        <location evidence="1">Cell membrane</location>
        <topology evidence="1">Multi-pass membrane protein</topology>
    </subcellularLocation>
</comment>
<feature type="transmembrane region" description="Helical" evidence="8">
    <location>
        <begin position="284"/>
        <end position="302"/>
    </location>
</feature>
<keyword evidence="3 8" id="KW-0813">Transport</keyword>
<protein>
    <recommendedName>
        <fullName evidence="8">Bcr/CflA family efflux transporter</fullName>
    </recommendedName>
</protein>
<evidence type="ECO:0000256" key="2">
    <source>
        <dbReference type="ARBA" id="ARBA00006236"/>
    </source>
</evidence>
<feature type="transmembrane region" description="Helical" evidence="8">
    <location>
        <begin position="256"/>
        <end position="277"/>
    </location>
</feature>
<dbReference type="PROSITE" id="PS50850">
    <property type="entry name" value="MFS"/>
    <property type="match status" value="1"/>
</dbReference>
<evidence type="ECO:0000256" key="7">
    <source>
        <dbReference type="ARBA" id="ARBA00023136"/>
    </source>
</evidence>
<dbReference type="Gene3D" id="1.20.1720.10">
    <property type="entry name" value="Multidrug resistance protein D"/>
    <property type="match status" value="1"/>
</dbReference>
<dbReference type="InterPro" id="IPR020846">
    <property type="entry name" value="MFS_dom"/>
</dbReference>
<dbReference type="SUPFAM" id="SSF103473">
    <property type="entry name" value="MFS general substrate transporter"/>
    <property type="match status" value="1"/>
</dbReference>
<accession>A0A6L7GA69</accession>
<dbReference type="InterPro" id="IPR036259">
    <property type="entry name" value="MFS_trans_sf"/>
</dbReference>
<proteinExistence type="inferred from homology"/>
<feature type="domain" description="Major facilitator superfamily (MFS) profile" evidence="9">
    <location>
        <begin position="14"/>
        <end position="394"/>
    </location>
</feature>
<comment type="caution">
    <text evidence="8">Lacks conserved residue(s) required for the propagation of feature annotation.</text>
</comment>